<name>A0A7U3MC69_CARVO</name>
<keyword evidence="6" id="KW-0027">Amidation</keyword>
<dbReference type="InterPro" id="IPR002047">
    <property type="entry name" value="Adipokinetic_hormone_CS"/>
</dbReference>
<proteinExistence type="evidence at transcript level"/>
<evidence type="ECO:0000256" key="9">
    <source>
        <dbReference type="SAM" id="SignalP"/>
    </source>
</evidence>
<sequence>MYSFNRVKSFIYVAVFIVILASILTVPCEAQVTFSRDWNAGKRNMESPECRSNIKSATAMCHMLINEIRQLAGCEARAEDEAASSASIFTGKR</sequence>
<evidence type="ECO:0000313" key="10">
    <source>
        <dbReference type="EMBL" id="QHB80523.1"/>
    </source>
</evidence>
<reference evidence="10" key="1">
    <citation type="journal article" date="2020" name="Insect Biochem. Mol. Biol.">
        <title>The Neuropeptidome of Carabus (Coleoptera, Adephaga: Carabidae).</title>
        <authorList>
            <person name="Ragionieri L."/>
            <person name="Predel R."/>
        </authorList>
    </citation>
    <scope>NUCLEOTIDE SEQUENCE</scope>
    <source>
        <strain evidence="10">2</strain>
    </source>
</reference>
<keyword evidence="4" id="KW-0372">Hormone</keyword>
<evidence type="ECO:0000256" key="2">
    <source>
        <dbReference type="ARBA" id="ARBA00006145"/>
    </source>
</evidence>
<evidence type="ECO:0000256" key="3">
    <source>
        <dbReference type="ARBA" id="ARBA00022525"/>
    </source>
</evidence>
<evidence type="ECO:0000256" key="4">
    <source>
        <dbReference type="ARBA" id="ARBA00022702"/>
    </source>
</evidence>
<keyword evidence="7" id="KW-0873">Pyrrolidone carboxylic acid</keyword>
<evidence type="ECO:0000256" key="6">
    <source>
        <dbReference type="ARBA" id="ARBA00022815"/>
    </source>
</evidence>
<dbReference type="EMBL" id="MN837626">
    <property type="protein sequence ID" value="QHB80523.1"/>
    <property type="molecule type" value="mRNA"/>
</dbReference>
<evidence type="ECO:0000256" key="5">
    <source>
        <dbReference type="ARBA" id="ARBA00022729"/>
    </source>
</evidence>
<dbReference type="GO" id="GO:0005576">
    <property type="term" value="C:extracellular region"/>
    <property type="evidence" value="ECO:0007669"/>
    <property type="project" value="UniProtKB-SubCell"/>
</dbReference>
<evidence type="ECO:0000256" key="7">
    <source>
        <dbReference type="ARBA" id="ARBA00023283"/>
    </source>
</evidence>
<protein>
    <submittedName>
        <fullName evidence="10">Adipokinetic hormone / corazonin-related peptide</fullName>
    </submittedName>
</protein>
<feature type="signal peptide" evidence="9">
    <location>
        <begin position="1"/>
        <end position="30"/>
    </location>
</feature>
<dbReference type="PROSITE" id="PS00256">
    <property type="entry name" value="AKH"/>
    <property type="match status" value="1"/>
</dbReference>
<evidence type="ECO:0000256" key="8">
    <source>
        <dbReference type="ARBA" id="ARBA00023320"/>
    </source>
</evidence>
<dbReference type="GO" id="GO:0007218">
    <property type="term" value="P:neuropeptide signaling pathway"/>
    <property type="evidence" value="ECO:0007669"/>
    <property type="project" value="UniProtKB-KW"/>
</dbReference>
<dbReference type="GO" id="GO:0005179">
    <property type="term" value="F:hormone activity"/>
    <property type="evidence" value="ECO:0007669"/>
    <property type="project" value="UniProtKB-KW"/>
</dbReference>
<keyword evidence="8" id="KW-0527">Neuropeptide</keyword>
<accession>A0A7U3MC69</accession>
<keyword evidence="3" id="KW-0964">Secreted</keyword>
<dbReference type="AlphaFoldDB" id="A0A7U3MC69"/>
<comment type="subcellular location">
    <subcellularLocation>
        <location evidence="1">Secreted</location>
    </subcellularLocation>
</comment>
<feature type="chain" id="PRO_5031086607" evidence="9">
    <location>
        <begin position="31"/>
        <end position="93"/>
    </location>
</feature>
<evidence type="ECO:0000256" key="1">
    <source>
        <dbReference type="ARBA" id="ARBA00004613"/>
    </source>
</evidence>
<dbReference type="InterPro" id="IPR010475">
    <property type="entry name" value="AKH/RPCH_hormone"/>
</dbReference>
<dbReference type="Pfam" id="PF06377">
    <property type="entry name" value="Adipokin_hormo"/>
    <property type="match status" value="1"/>
</dbReference>
<comment type="similarity">
    <text evidence="2">Belongs to the AKH/HRTH/RPCH family.</text>
</comment>
<keyword evidence="5 9" id="KW-0732">Signal</keyword>
<organism evidence="10">
    <name type="scientific">Carabus violaceus</name>
    <name type="common">Violet ground beetle</name>
    <dbReference type="NCBI Taxonomy" id="41075"/>
    <lineage>
        <taxon>Eukaryota</taxon>
        <taxon>Metazoa</taxon>
        <taxon>Ecdysozoa</taxon>
        <taxon>Arthropoda</taxon>
        <taxon>Hexapoda</taxon>
        <taxon>Insecta</taxon>
        <taxon>Pterygota</taxon>
        <taxon>Neoptera</taxon>
        <taxon>Endopterygota</taxon>
        <taxon>Coleoptera</taxon>
        <taxon>Adephaga</taxon>
        <taxon>Caraboidea</taxon>
        <taxon>Carabidae</taxon>
        <taxon>Carabinae</taxon>
        <taxon>Carabini</taxon>
        <taxon>Carabina</taxon>
        <taxon>Carabus</taxon>
        <taxon>Megodontus</taxon>
    </lineage>
</organism>